<dbReference type="InterPro" id="IPR012257">
    <property type="entry name" value="Glc_ox_4Fe-4S"/>
</dbReference>
<keyword evidence="5 6" id="KW-0411">Iron-sulfur</keyword>
<keyword evidence="6" id="KW-0249">Electron transport</keyword>
<sequence>MSFDLNDFEEMMAKCSHCAFCQATCPVFLQDLLETHMPRARMTLAKACLVDQEVPRTKRLEKIMDRCLLCGNCERTCPAGVKVNDVVVAARNDLYKGKRKSAIERNFLSSFMQKRGMDWVHRVGFSLAKKMGKVPDGLLEPRADTFSQQFTGVFPAEGEKRATVAYFVGCATNSSFVETGKALINVYTRNGIEVIVPEGLLCCGMPAIVEGDVETAYNMFMHNIRIFHKMEVDAVVTDCTTCGLMFKENGVKLAPAGTPLVEKVQGVAAKIWEATDYLNHLGLVDKPAGLDLKFTYHVPCHRAWSPTLADAPRAVTKGIPGAELCEMAAPDACCGAGGTFFVQHPELSGGIRGKKTEMIEKTGADAILTQCPACRGYLAAGCEEKRVMHPLDLLAQAYKVHNKTPTPRE</sequence>
<evidence type="ECO:0000256" key="2">
    <source>
        <dbReference type="ARBA" id="ARBA00022723"/>
    </source>
</evidence>
<dbReference type="PROSITE" id="PS00198">
    <property type="entry name" value="4FE4S_FER_1"/>
    <property type="match status" value="1"/>
</dbReference>
<evidence type="ECO:0000259" key="7">
    <source>
        <dbReference type="PROSITE" id="PS51379"/>
    </source>
</evidence>
<dbReference type="InterPro" id="IPR017896">
    <property type="entry name" value="4Fe4S_Fe-S-bd"/>
</dbReference>
<dbReference type="GO" id="GO:0019154">
    <property type="term" value="F:glycolate dehydrogenase activity"/>
    <property type="evidence" value="ECO:0007669"/>
    <property type="project" value="UniProtKB-EC"/>
</dbReference>
<keyword evidence="6" id="KW-0813">Transport</keyword>
<organism evidence="8 9">
    <name type="scientific">Desulfatibacillum alkenivorans DSM 16219</name>
    <dbReference type="NCBI Taxonomy" id="1121393"/>
    <lineage>
        <taxon>Bacteria</taxon>
        <taxon>Pseudomonadati</taxon>
        <taxon>Thermodesulfobacteriota</taxon>
        <taxon>Desulfobacteria</taxon>
        <taxon>Desulfobacterales</taxon>
        <taxon>Desulfatibacillaceae</taxon>
        <taxon>Desulfatibacillum</taxon>
    </lineage>
</organism>
<dbReference type="EMBL" id="FQZU01000057">
    <property type="protein sequence ID" value="SHL29040.1"/>
    <property type="molecule type" value="Genomic_DNA"/>
</dbReference>
<reference evidence="9" key="1">
    <citation type="submission" date="2016-11" db="EMBL/GenBank/DDBJ databases">
        <authorList>
            <person name="Varghese N."/>
            <person name="Submissions S."/>
        </authorList>
    </citation>
    <scope>NUCLEOTIDE SEQUENCE [LARGE SCALE GENOMIC DNA]</scope>
    <source>
        <strain evidence="9">DSM 16219</strain>
    </source>
</reference>
<dbReference type="PANTHER" id="PTHR32479">
    <property type="entry name" value="GLYCOLATE OXIDASE IRON-SULFUR SUBUNIT"/>
    <property type="match status" value="1"/>
</dbReference>
<name>A0A1M6ZF26_9BACT</name>
<evidence type="ECO:0000256" key="6">
    <source>
        <dbReference type="PIRNR" id="PIRNR000139"/>
    </source>
</evidence>
<dbReference type="Proteomes" id="UP000183994">
    <property type="component" value="Unassembled WGS sequence"/>
</dbReference>
<comment type="cofactor">
    <cofactor evidence="6">
        <name>[4Fe-4S] cluster</name>
        <dbReference type="ChEBI" id="CHEBI:49883"/>
    </cofactor>
    <text evidence="6">Binds 2 [4Fe-4S] clusters.</text>
</comment>
<dbReference type="AlphaFoldDB" id="A0A1M6ZF26"/>
<evidence type="ECO:0000256" key="1">
    <source>
        <dbReference type="ARBA" id="ARBA00022485"/>
    </source>
</evidence>
<evidence type="ECO:0000313" key="8">
    <source>
        <dbReference type="EMBL" id="SHL29040.1"/>
    </source>
</evidence>
<dbReference type="GO" id="GO:0051539">
    <property type="term" value="F:4 iron, 4 sulfur cluster binding"/>
    <property type="evidence" value="ECO:0007669"/>
    <property type="project" value="UniProtKB-UniRule"/>
</dbReference>
<keyword evidence="3" id="KW-0677">Repeat</keyword>
<keyword evidence="4 6" id="KW-0408">Iron</keyword>
<keyword evidence="2 6" id="KW-0479">Metal-binding</keyword>
<evidence type="ECO:0000256" key="5">
    <source>
        <dbReference type="ARBA" id="ARBA00023014"/>
    </source>
</evidence>
<dbReference type="Gene3D" id="1.10.1060.10">
    <property type="entry name" value="Alpha-helical ferredoxin"/>
    <property type="match status" value="1"/>
</dbReference>
<evidence type="ECO:0000256" key="3">
    <source>
        <dbReference type="ARBA" id="ARBA00022737"/>
    </source>
</evidence>
<dbReference type="InterPro" id="IPR017900">
    <property type="entry name" value="4Fe4S_Fe_S_CS"/>
</dbReference>
<keyword evidence="9" id="KW-1185">Reference proteome</keyword>
<proteinExistence type="predicted"/>
<feature type="domain" description="4Fe-4S ferredoxin-type" evidence="7">
    <location>
        <begin position="58"/>
        <end position="86"/>
    </location>
</feature>
<comment type="catalytic activity">
    <reaction evidence="6">
        <text>(R)-lactate + A = pyruvate + AH2</text>
        <dbReference type="Rhea" id="RHEA:15089"/>
        <dbReference type="ChEBI" id="CHEBI:13193"/>
        <dbReference type="ChEBI" id="CHEBI:15361"/>
        <dbReference type="ChEBI" id="CHEBI:16004"/>
        <dbReference type="ChEBI" id="CHEBI:17499"/>
    </reaction>
</comment>
<protein>
    <recommendedName>
        <fullName evidence="6">Glycolate oxidase iron-sulfur subunit</fullName>
        <ecNumber evidence="6">1.1.99.14</ecNumber>
    </recommendedName>
</protein>
<dbReference type="PANTHER" id="PTHR32479:SF20">
    <property type="entry name" value="GLYCOLATE OXIDASE IRON-SULFUR SUBUNIT"/>
    <property type="match status" value="1"/>
</dbReference>
<comment type="catalytic activity">
    <reaction evidence="6">
        <text>glycolate + A = glyoxylate + AH2</text>
        <dbReference type="Rhea" id="RHEA:21264"/>
        <dbReference type="ChEBI" id="CHEBI:13193"/>
        <dbReference type="ChEBI" id="CHEBI:17499"/>
        <dbReference type="ChEBI" id="CHEBI:29805"/>
        <dbReference type="ChEBI" id="CHEBI:36655"/>
        <dbReference type="EC" id="1.1.99.14"/>
    </reaction>
</comment>
<dbReference type="PIRSF" id="PIRSF000139">
    <property type="entry name" value="Glc_ox_4Fe-4S"/>
    <property type="match status" value="1"/>
</dbReference>
<dbReference type="PROSITE" id="PS51379">
    <property type="entry name" value="4FE4S_FER_2"/>
    <property type="match status" value="1"/>
</dbReference>
<dbReference type="InterPro" id="IPR004017">
    <property type="entry name" value="Cys_rich_dom"/>
</dbReference>
<gene>
    <name evidence="8" type="ORF">SAMN02745216_04962</name>
</gene>
<accession>A0A1M6ZF26</accession>
<dbReference type="RefSeq" id="WP_073478935.1">
    <property type="nucleotide sequence ID" value="NZ_FQZU01000057.1"/>
</dbReference>
<dbReference type="STRING" id="1121393.SAMN02745216_04962"/>
<dbReference type="InterPro" id="IPR009051">
    <property type="entry name" value="Helical_ferredxn"/>
</dbReference>
<dbReference type="Pfam" id="PF13183">
    <property type="entry name" value="Fer4_8"/>
    <property type="match status" value="1"/>
</dbReference>
<keyword evidence="1 6" id="KW-0004">4Fe-4S</keyword>
<evidence type="ECO:0000256" key="4">
    <source>
        <dbReference type="ARBA" id="ARBA00023004"/>
    </source>
</evidence>
<evidence type="ECO:0000313" key="9">
    <source>
        <dbReference type="Proteomes" id="UP000183994"/>
    </source>
</evidence>
<dbReference type="GO" id="GO:0046872">
    <property type="term" value="F:metal ion binding"/>
    <property type="evidence" value="ECO:0007669"/>
    <property type="project" value="UniProtKB-UniRule"/>
</dbReference>
<comment type="function">
    <text evidence="6">Component of a complex that catalyzes the oxidation of glycolate to glyoxylate.</text>
</comment>
<dbReference type="EC" id="1.1.99.14" evidence="6"/>
<dbReference type="SUPFAM" id="SSF46548">
    <property type="entry name" value="alpha-helical ferredoxin"/>
    <property type="match status" value="1"/>
</dbReference>
<dbReference type="Pfam" id="PF02754">
    <property type="entry name" value="CCG"/>
    <property type="match status" value="2"/>
</dbReference>
<dbReference type="OrthoDB" id="5289041at2"/>